<dbReference type="GO" id="GO:0005524">
    <property type="term" value="F:ATP binding"/>
    <property type="evidence" value="ECO:0007669"/>
    <property type="project" value="UniProtKB-KW"/>
</dbReference>
<feature type="compositionally biased region" description="Basic and acidic residues" evidence="4">
    <location>
        <begin position="67"/>
        <end position="91"/>
    </location>
</feature>
<keyword evidence="7" id="KW-1185">Reference proteome</keyword>
<evidence type="ECO:0000256" key="2">
    <source>
        <dbReference type="ARBA" id="ARBA00022801"/>
    </source>
</evidence>
<feature type="region of interest" description="Disordered" evidence="4">
    <location>
        <begin position="682"/>
        <end position="703"/>
    </location>
</feature>
<dbReference type="Proteomes" id="UP000054558">
    <property type="component" value="Unassembled WGS sequence"/>
</dbReference>
<dbReference type="InterPro" id="IPR006500">
    <property type="entry name" value="Helicase_put_C_phage/plasmid"/>
</dbReference>
<dbReference type="SUPFAM" id="SSF52540">
    <property type="entry name" value="P-loop containing nucleoside triphosphate hydrolases"/>
    <property type="match status" value="1"/>
</dbReference>
<dbReference type="NCBIfam" id="TIGR01613">
    <property type="entry name" value="primase_Cterm"/>
    <property type="match status" value="1"/>
</dbReference>
<dbReference type="PROSITE" id="PS51206">
    <property type="entry name" value="SF3_HELICASE_1"/>
    <property type="match status" value="1"/>
</dbReference>
<dbReference type="InterPro" id="IPR027417">
    <property type="entry name" value="P-loop_NTPase"/>
</dbReference>
<dbReference type="EMBL" id="DF237338">
    <property type="protein sequence ID" value="GAQ87940.1"/>
    <property type="molecule type" value="Genomic_DNA"/>
</dbReference>
<keyword evidence="3" id="KW-0067">ATP-binding</keyword>
<proteinExistence type="predicted"/>
<dbReference type="Gene3D" id="3.40.50.300">
    <property type="entry name" value="P-loop containing nucleotide triphosphate hydrolases"/>
    <property type="match status" value="1"/>
</dbReference>
<evidence type="ECO:0000313" key="6">
    <source>
        <dbReference type="EMBL" id="GAQ87940.1"/>
    </source>
</evidence>
<feature type="compositionally biased region" description="Polar residues" evidence="4">
    <location>
        <begin position="100"/>
        <end position="110"/>
    </location>
</feature>
<feature type="region of interest" description="Disordered" evidence="4">
    <location>
        <begin position="67"/>
        <end position="116"/>
    </location>
</feature>
<feature type="region of interest" description="Disordered" evidence="4">
    <location>
        <begin position="387"/>
        <end position="411"/>
    </location>
</feature>
<dbReference type="GO" id="GO:0016787">
    <property type="term" value="F:hydrolase activity"/>
    <property type="evidence" value="ECO:0007669"/>
    <property type="project" value="UniProtKB-KW"/>
</dbReference>
<organism evidence="6 7">
    <name type="scientific">Klebsormidium nitens</name>
    <name type="common">Green alga</name>
    <name type="synonym">Ulothrix nitens</name>
    <dbReference type="NCBI Taxonomy" id="105231"/>
    <lineage>
        <taxon>Eukaryota</taxon>
        <taxon>Viridiplantae</taxon>
        <taxon>Streptophyta</taxon>
        <taxon>Klebsormidiophyceae</taxon>
        <taxon>Klebsormidiales</taxon>
        <taxon>Klebsormidiaceae</taxon>
        <taxon>Klebsormidium</taxon>
    </lineage>
</organism>
<evidence type="ECO:0000259" key="5">
    <source>
        <dbReference type="PROSITE" id="PS51206"/>
    </source>
</evidence>
<keyword evidence="1" id="KW-0547">Nucleotide-binding</keyword>
<evidence type="ECO:0000256" key="3">
    <source>
        <dbReference type="ARBA" id="ARBA00022840"/>
    </source>
</evidence>
<dbReference type="OrthoDB" id="6433227at2759"/>
<dbReference type="SMART" id="SM00885">
    <property type="entry name" value="D5_N"/>
    <property type="match status" value="1"/>
</dbReference>
<feature type="region of interest" description="Disordered" evidence="4">
    <location>
        <begin position="128"/>
        <end position="153"/>
    </location>
</feature>
<evidence type="ECO:0000256" key="4">
    <source>
        <dbReference type="SAM" id="MobiDB-lite"/>
    </source>
</evidence>
<dbReference type="Pfam" id="PF08706">
    <property type="entry name" value="D5_N"/>
    <property type="match status" value="1"/>
</dbReference>
<dbReference type="InterPro" id="IPR045455">
    <property type="entry name" value="NrS-1_pol-like_helicase"/>
</dbReference>
<dbReference type="InterPro" id="IPR051620">
    <property type="entry name" value="ORF904-like_C"/>
</dbReference>
<accession>A0A1Y1IAJ3</accession>
<dbReference type="SMART" id="SM00943">
    <property type="entry name" value="Prim-Pol"/>
    <property type="match status" value="1"/>
</dbReference>
<dbReference type="PANTHER" id="PTHR35372">
    <property type="entry name" value="ATP BINDING PROTEIN-RELATED"/>
    <property type="match status" value="1"/>
</dbReference>
<sequence>MCAETQRWSMTTGLRNSAESVAKRVAKLTSGVSSKLDKAKTIDKGTRMDIASRVKKMREIVDGFDKLSSERLKGLEERDRKRRERAAADKAKPRRKTRSKNGTPKSSPRPQATEPPVVVYAPRAHIEAPVRAPPPAPQPRMQEYVQQRGPPRPSPLIVSRDIAPPPPQASPGTASKIMSREPEMAVEGGMARTFDALYHLGLVPISVNITSEQQGEKTAKFVAPWRDLDRDNCMRFFAPDCNSIAVRTGAISGILVVDFDNTSERGADEAEGGSKVNGMEALEMWSLRHGPDLHTWTAKTGKEGIHLYYRYPGAGAAYGLGNRAGISIEGREHAVDIRGDGGVIFAPGSSYRACDGRTLRYEWVRHPRDTPLLDVPPWLEEVLVENDRSGGSHARQRGARGAPARGLSTLSRLPGAPNAPFRLYRMQDVPFCAGQQDSGTRPSGPVLDETDAATEGLDEAAIDRLINASDYEDPHARQSRAQDRIRFRATIAELEDLLANHASHPDTTSVFDSVYRGNIFTFRVKGPRVCTYGVRHSGSNNFSVKVIDRNCFVYCHGTICSGLAKQHLGRLSIGAYLERSSNNPVSIHDNSVLDVLQTGEHLLKSYVHTESSKAAAHVYAAAVKGGRVVVDQDDQFWLWAGTVYRQIGLSDVKYLASEQLEFVFRAYNERVRQECRVAAAAEGTEAAEEDAPPSKRRATAPHEKKAKVLADLRKCGNSSFMDNTLKFLKPILKQVDFLESLDQVPDLLPCKNGIVDLRTGELRPHHPRYLNTKLVDVPYRAAPSSTAWRDFVSDIFNGNQRILEYMQILLGYFITGDTSQSVFTVFTSGGGSGKSVLVNALRETLGPYYAVLNKDVIMDGKSPSRGAADPNMSALEGKRLAITEETASLAKLDESVVKYLTGDSYVTCRNLYEKPRSFKLISKIAICTNHAPSFDGTDFAMLRRILYILFPNVYVSADRFDATNPVHRLADVELNTKLKTPATKAEILHWLVQGAVKFYAAKERNGLVLHDKPPEFEAALKSYIAENSPLETWIKESCIVRKDDPDVFEITSELFELYRSETGDRALTLNAFSRGLRKLGFNAVGGNKRYFGDVQHRVTVGLKLITPQH</sequence>
<dbReference type="InterPro" id="IPR014818">
    <property type="entry name" value="Phage/plasmid_primase_P4_C"/>
</dbReference>
<feature type="domain" description="SF3 helicase" evidence="5">
    <location>
        <begin position="801"/>
        <end position="963"/>
    </location>
</feature>
<dbReference type="CDD" id="cd04859">
    <property type="entry name" value="Prim_Pol"/>
    <property type="match status" value="1"/>
</dbReference>
<dbReference type="InterPro" id="IPR014015">
    <property type="entry name" value="Helicase_SF3_DNA-vir"/>
</dbReference>
<dbReference type="PANTHER" id="PTHR35372:SF2">
    <property type="entry name" value="SF3 HELICASE DOMAIN-CONTAINING PROTEIN"/>
    <property type="match status" value="1"/>
</dbReference>
<dbReference type="InterPro" id="IPR015330">
    <property type="entry name" value="DNA_primase/pol_bifunc_N"/>
</dbReference>
<dbReference type="AlphaFoldDB" id="A0A1Y1IAJ3"/>
<gene>
    <name evidence="6" type="ORF">KFL_003890110</name>
</gene>
<reference evidence="6 7" key="1">
    <citation type="journal article" date="2014" name="Nat. Commun.">
        <title>Klebsormidium flaccidum genome reveals primary factors for plant terrestrial adaptation.</title>
        <authorList>
            <person name="Hori K."/>
            <person name="Maruyama F."/>
            <person name="Fujisawa T."/>
            <person name="Togashi T."/>
            <person name="Yamamoto N."/>
            <person name="Seo M."/>
            <person name="Sato S."/>
            <person name="Yamada T."/>
            <person name="Mori H."/>
            <person name="Tajima N."/>
            <person name="Moriyama T."/>
            <person name="Ikeuchi M."/>
            <person name="Watanabe M."/>
            <person name="Wada H."/>
            <person name="Kobayashi K."/>
            <person name="Saito M."/>
            <person name="Masuda T."/>
            <person name="Sasaki-Sekimoto Y."/>
            <person name="Mashiguchi K."/>
            <person name="Awai K."/>
            <person name="Shimojima M."/>
            <person name="Masuda S."/>
            <person name="Iwai M."/>
            <person name="Nobusawa T."/>
            <person name="Narise T."/>
            <person name="Kondo S."/>
            <person name="Saito H."/>
            <person name="Sato R."/>
            <person name="Murakawa M."/>
            <person name="Ihara Y."/>
            <person name="Oshima-Yamada Y."/>
            <person name="Ohtaka K."/>
            <person name="Satoh M."/>
            <person name="Sonobe K."/>
            <person name="Ishii M."/>
            <person name="Ohtani R."/>
            <person name="Kanamori-Sato M."/>
            <person name="Honoki R."/>
            <person name="Miyazaki D."/>
            <person name="Mochizuki H."/>
            <person name="Umetsu J."/>
            <person name="Higashi K."/>
            <person name="Shibata D."/>
            <person name="Kamiya Y."/>
            <person name="Sato N."/>
            <person name="Nakamura Y."/>
            <person name="Tabata S."/>
            <person name="Ida S."/>
            <person name="Kurokawa K."/>
            <person name="Ohta H."/>
        </authorList>
    </citation>
    <scope>NUCLEOTIDE SEQUENCE [LARGE SCALE GENOMIC DNA]</scope>
    <source>
        <strain evidence="6 7">NIES-2285</strain>
    </source>
</reference>
<name>A0A1Y1IAJ3_KLENI</name>
<keyword evidence="2" id="KW-0378">Hydrolase</keyword>
<evidence type="ECO:0000313" key="7">
    <source>
        <dbReference type="Proteomes" id="UP000054558"/>
    </source>
</evidence>
<protein>
    <recommendedName>
        <fullName evidence="5">SF3 helicase domain-containing protein</fullName>
    </recommendedName>
</protein>
<dbReference type="Pfam" id="PF19263">
    <property type="entry name" value="DUF5906"/>
    <property type="match status" value="1"/>
</dbReference>
<evidence type="ECO:0000256" key="1">
    <source>
        <dbReference type="ARBA" id="ARBA00022741"/>
    </source>
</evidence>
<dbReference type="SUPFAM" id="SSF56747">
    <property type="entry name" value="Prim-pol domain"/>
    <property type="match status" value="1"/>
</dbReference>
<dbReference type="Pfam" id="PF09250">
    <property type="entry name" value="Prim-Pol"/>
    <property type="match status" value="1"/>
</dbReference>